<protein>
    <submittedName>
        <fullName evidence="1">Uncharacterized protein</fullName>
    </submittedName>
</protein>
<gene>
    <name evidence="1" type="ORF">MUU45_002342</name>
</gene>
<proteinExistence type="predicted"/>
<reference evidence="1 2" key="1">
    <citation type="journal article" date="2022" name="Microbiol. Spectr.">
        <title>Microbiota of the Pregnant Mouse: Characterization of the Bacterial Communities in the Oral Cavity, Lung, Intestine, and Vagina through Culture and DNA Sequencing.</title>
        <authorList>
            <person name="Greenberg J.M."/>
            <person name="Romero R."/>
            <person name="Winters A.D."/>
            <person name="Galaz J."/>
            <person name="Garcia-Flores V."/>
            <person name="Arenas-Hernandez M."/>
            <person name="Panzer J."/>
            <person name="Shaffer Z."/>
            <person name="Kracht D.J."/>
            <person name="Gomez-Lopez N."/>
            <person name="Theis K.R."/>
        </authorList>
    </citation>
    <scope>NUCLEOTIDE SEQUENCE [LARGE SCALE GENOMIC DNA]</scope>
    <source>
        <strain evidence="1 2">MAC-C1-H1</strain>
    </source>
</reference>
<dbReference type="AlphaFoldDB" id="A0AAW5LEL2"/>
<evidence type="ECO:0000313" key="1">
    <source>
        <dbReference type="EMBL" id="MCQ9122140.1"/>
    </source>
</evidence>
<evidence type="ECO:0000313" key="2">
    <source>
        <dbReference type="Proteomes" id="UP001206350"/>
    </source>
</evidence>
<name>A0AAW5LEL2_9PAST</name>
<organism evidence="1 2">
    <name type="scientific">Rodentibacter pneumotropicus</name>
    <dbReference type="NCBI Taxonomy" id="758"/>
    <lineage>
        <taxon>Bacteria</taxon>
        <taxon>Pseudomonadati</taxon>
        <taxon>Pseudomonadota</taxon>
        <taxon>Gammaproteobacteria</taxon>
        <taxon>Pasteurellales</taxon>
        <taxon>Pasteurellaceae</taxon>
        <taxon>Rodentibacter</taxon>
    </lineage>
</organism>
<keyword evidence="2" id="KW-1185">Reference proteome</keyword>
<sequence length="96" mass="11308">MIFKTLDECYEYAYSLLESDGYFNDESSGLSTYLQHHSETVISVMKEKGYDGSLSFEGGYYNERGALYWLFDENRMDRDKAIELTNKWVKSQQEIE</sequence>
<comment type="caution">
    <text evidence="1">The sequence shown here is derived from an EMBL/GenBank/DDBJ whole genome shotgun (WGS) entry which is preliminary data.</text>
</comment>
<dbReference type="Proteomes" id="UP001206350">
    <property type="component" value="Unassembled WGS sequence"/>
</dbReference>
<dbReference type="EMBL" id="JALJCU010000028">
    <property type="protein sequence ID" value="MCQ9122140.1"/>
    <property type="molecule type" value="Genomic_DNA"/>
</dbReference>
<accession>A0AAW5LEL2</accession>
<dbReference type="RefSeq" id="WP_077664993.1">
    <property type="nucleotide sequence ID" value="NZ_JALJCU010000028.1"/>
</dbReference>